<name>A0ABY3SFG5_9BACL</name>
<protein>
    <submittedName>
        <fullName evidence="1">Uncharacterized protein</fullName>
    </submittedName>
</protein>
<evidence type="ECO:0000313" key="1">
    <source>
        <dbReference type="EMBL" id="UJF32180.1"/>
    </source>
</evidence>
<dbReference type="Proteomes" id="UP001649230">
    <property type="component" value="Chromosome"/>
</dbReference>
<proteinExistence type="predicted"/>
<reference evidence="1 2" key="1">
    <citation type="journal article" date="2024" name="Int. J. Syst. Evol. Microbiol.">
        <title>Paenibacillus hexagrammi sp. nov., a novel bacterium isolated from the gut content of Hexagrammos agrammus.</title>
        <authorList>
            <person name="Jung H.K."/>
            <person name="Kim D.G."/>
            <person name="Zin H."/>
            <person name="Park J."/>
            <person name="Jung H."/>
            <person name="Kim Y.O."/>
            <person name="Kong H.J."/>
            <person name="Kim J.W."/>
            <person name="Kim Y.S."/>
        </authorList>
    </citation>
    <scope>NUCLEOTIDE SEQUENCE [LARGE SCALE GENOMIC DNA]</scope>
    <source>
        <strain evidence="1 2">YPD9-1</strain>
    </source>
</reference>
<keyword evidence="2" id="KW-1185">Reference proteome</keyword>
<accession>A0ABY3SFG5</accession>
<gene>
    <name evidence="1" type="ORF">L0M14_20970</name>
</gene>
<dbReference type="RefSeq" id="WP_235118525.1">
    <property type="nucleotide sequence ID" value="NZ_CP090978.1"/>
</dbReference>
<evidence type="ECO:0000313" key="2">
    <source>
        <dbReference type="Proteomes" id="UP001649230"/>
    </source>
</evidence>
<organism evidence="1 2">
    <name type="scientific">Paenibacillus hexagrammi</name>
    <dbReference type="NCBI Taxonomy" id="2908839"/>
    <lineage>
        <taxon>Bacteria</taxon>
        <taxon>Bacillati</taxon>
        <taxon>Bacillota</taxon>
        <taxon>Bacilli</taxon>
        <taxon>Bacillales</taxon>
        <taxon>Paenibacillaceae</taxon>
        <taxon>Paenibacillus</taxon>
    </lineage>
</organism>
<sequence length="427" mass="49947">MQDYSLDLASERIKHPKTKEYFREVMSSYAIGNFRSAVLSLYAVVISDLVFKLKDQVERENDPGAMRILQEVEADKKRDVTSSRWEMMLVDKISQETKLLELSDKANIEYLKDHRNLSAHPNILDTEDNVLFTPNKETVRAHIRNMLEGVLTKSSAHTAKLVDLIITKLPQIYDLADDESEYDRMFMKRYLGEMNEKAVVSLFKKLWKFTYRLDDKDCEDNRDVNARTIELINRMYPDLVIKCLTDDPAYYSQVSLDKEQLNKIIDLFNQSPRLFTLLDEDVQKQMDAEIKRNSSRYVRSWFLSGSPEDHLISATQYLRSRNFSNISLHKFGELARQVNKMDDYRKMLIKYFSNAGSYQDGYMRFDHVRRKLDDFNEEQFKELLNVMNSNKQIYNANGCSGMVDDIQEAAENNLGGKIDLSPYPNLR</sequence>
<dbReference type="EMBL" id="CP090978">
    <property type="protein sequence ID" value="UJF32180.1"/>
    <property type="molecule type" value="Genomic_DNA"/>
</dbReference>